<reference evidence="1" key="1">
    <citation type="submission" date="2023-07" db="EMBL/GenBank/DDBJ databases">
        <title>Black Yeasts Isolated from many extreme environments.</title>
        <authorList>
            <person name="Coleine C."/>
            <person name="Stajich J.E."/>
            <person name="Selbmann L."/>
        </authorList>
    </citation>
    <scope>NUCLEOTIDE SEQUENCE</scope>
    <source>
        <strain evidence="1">CCFEE 5485</strain>
    </source>
</reference>
<protein>
    <submittedName>
        <fullName evidence="1">Uncharacterized protein</fullName>
    </submittedName>
</protein>
<dbReference type="Proteomes" id="UP001274830">
    <property type="component" value="Unassembled WGS sequence"/>
</dbReference>
<evidence type="ECO:0000313" key="1">
    <source>
        <dbReference type="EMBL" id="KAK3674771.1"/>
    </source>
</evidence>
<keyword evidence="2" id="KW-1185">Reference proteome</keyword>
<gene>
    <name evidence="1" type="ORF">LTR78_005493</name>
</gene>
<organism evidence="1 2">
    <name type="scientific">Recurvomyces mirabilis</name>
    <dbReference type="NCBI Taxonomy" id="574656"/>
    <lineage>
        <taxon>Eukaryota</taxon>
        <taxon>Fungi</taxon>
        <taxon>Dikarya</taxon>
        <taxon>Ascomycota</taxon>
        <taxon>Pezizomycotina</taxon>
        <taxon>Dothideomycetes</taxon>
        <taxon>Dothideomycetidae</taxon>
        <taxon>Mycosphaerellales</taxon>
        <taxon>Teratosphaeriaceae</taxon>
        <taxon>Recurvomyces</taxon>
    </lineage>
</organism>
<evidence type="ECO:0000313" key="2">
    <source>
        <dbReference type="Proteomes" id="UP001274830"/>
    </source>
</evidence>
<dbReference type="AlphaFoldDB" id="A0AAE1C1H1"/>
<sequence>MAERLAFEMSDIHSEEHELGAFRLLFTIISEHIIADHEDYGTDLTAILNHLAPGARSVIARVRHYVLEPDRGLQQAKAFKDSYSPTLAMIGVASAHHCPNSSDSPVAP</sequence>
<comment type="caution">
    <text evidence="1">The sequence shown here is derived from an EMBL/GenBank/DDBJ whole genome shotgun (WGS) entry which is preliminary data.</text>
</comment>
<name>A0AAE1C1H1_9PEZI</name>
<dbReference type="EMBL" id="JAUTXT010000018">
    <property type="protein sequence ID" value="KAK3674771.1"/>
    <property type="molecule type" value="Genomic_DNA"/>
</dbReference>
<accession>A0AAE1C1H1</accession>
<proteinExistence type="predicted"/>